<proteinExistence type="predicted"/>
<evidence type="ECO:0000313" key="2">
    <source>
        <dbReference type="EMBL" id="EJX05699.1"/>
    </source>
</evidence>
<protein>
    <submittedName>
        <fullName evidence="2">Oxidoreductase, Gfo/Idh/MocA family</fullName>
    </submittedName>
</protein>
<gene>
    <name evidence="2" type="ORF">EVA_06195</name>
</gene>
<dbReference type="AlphaFoldDB" id="J9GFI5"/>
<feature type="domain" description="Glycosyl hydrolase 109 C-terminal" evidence="1">
    <location>
        <begin position="17"/>
        <end position="63"/>
    </location>
</feature>
<organism evidence="2">
    <name type="scientific">gut metagenome</name>
    <dbReference type="NCBI Taxonomy" id="749906"/>
    <lineage>
        <taxon>unclassified sequences</taxon>
        <taxon>metagenomes</taxon>
        <taxon>organismal metagenomes</taxon>
    </lineage>
</organism>
<dbReference type="EMBL" id="AMCI01001389">
    <property type="protein sequence ID" value="EJX05699.1"/>
    <property type="molecule type" value="Genomic_DNA"/>
</dbReference>
<name>J9GFI5_9ZZZZ</name>
<evidence type="ECO:0000259" key="1">
    <source>
        <dbReference type="Pfam" id="PF21252"/>
    </source>
</evidence>
<comment type="caution">
    <text evidence="2">The sequence shown here is derived from an EMBL/GenBank/DDBJ whole genome shotgun (WGS) entry which is preliminary data.</text>
</comment>
<dbReference type="InterPro" id="IPR049303">
    <property type="entry name" value="Glyco_hydro_109_C"/>
</dbReference>
<reference evidence="2" key="1">
    <citation type="journal article" date="2012" name="PLoS ONE">
        <title>Gene sets for utilization of primary and secondary nutrition supplies in the distal gut of endangered iberian lynx.</title>
        <authorList>
            <person name="Alcaide M."/>
            <person name="Messina E."/>
            <person name="Richter M."/>
            <person name="Bargiela R."/>
            <person name="Peplies J."/>
            <person name="Huws S.A."/>
            <person name="Newbold C.J."/>
            <person name="Golyshin P.N."/>
            <person name="Simon M.A."/>
            <person name="Lopez G."/>
            <person name="Yakimov M.M."/>
            <person name="Ferrer M."/>
        </authorList>
    </citation>
    <scope>NUCLEOTIDE SEQUENCE</scope>
</reference>
<accession>J9GFI5</accession>
<sequence>MDYLVSLTAHGNGPDDKLGKVNSTLIHTHRGISILLQLDVTTPRPYSRLQTVCATHGFVQKYPIPTIQTATFPNALTGEEALKEAEKYMSNGAASLWKKGHELGVPNEMNFTMDSRLIYCLRNGLPMDIDVYDAAEWSCLAELSQKSAKEGSRPIPIPDFTRGRWKELKEHRFYF</sequence>
<dbReference type="Gene3D" id="3.30.360.10">
    <property type="entry name" value="Dihydrodipicolinate Reductase, domain 2"/>
    <property type="match status" value="2"/>
</dbReference>
<dbReference type="Pfam" id="PF21252">
    <property type="entry name" value="Glyco_hydro_109_C"/>
    <property type="match status" value="1"/>
</dbReference>